<feature type="transmembrane region" description="Helical" evidence="7">
    <location>
        <begin position="441"/>
        <end position="461"/>
    </location>
</feature>
<feature type="transmembrane region" description="Helical" evidence="7">
    <location>
        <begin position="473"/>
        <end position="494"/>
    </location>
</feature>
<feature type="transmembrane region" description="Helical" evidence="7">
    <location>
        <begin position="506"/>
        <end position="524"/>
    </location>
</feature>
<dbReference type="InterPro" id="IPR036259">
    <property type="entry name" value="MFS_trans_sf"/>
</dbReference>
<evidence type="ECO:0000256" key="2">
    <source>
        <dbReference type="ARBA" id="ARBA00022448"/>
    </source>
</evidence>
<feature type="coiled-coil region" evidence="6">
    <location>
        <begin position="164"/>
        <end position="191"/>
    </location>
</feature>
<reference evidence="8 9" key="1">
    <citation type="submission" date="2013-11" db="EMBL/GenBank/DDBJ databases">
        <title>Genome sequencing of Stegodyphus mimosarum.</title>
        <authorList>
            <person name="Bechsgaard J."/>
        </authorList>
    </citation>
    <scope>NUCLEOTIDE SEQUENCE [LARGE SCALE GENOMIC DNA]</scope>
</reference>
<dbReference type="PANTHER" id="PTHR43385">
    <property type="entry name" value="RIBOFLAVIN TRANSPORTER RIBJ"/>
    <property type="match status" value="1"/>
</dbReference>
<name>A0A087UXT4_STEMI</name>
<dbReference type="AlphaFoldDB" id="A0A087UXT4"/>
<feature type="transmembrane region" description="Helical" evidence="7">
    <location>
        <begin position="349"/>
        <end position="375"/>
    </location>
</feature>
<keyword evidence="4 7" id="KW-1133">Transmembrane helix</keyword>
<proteinExistence type="predicted"/>
<dbReference type="Proteomes" id="UP000054359">
    <property type="component" value="Unassembled WGS sequence"/>
</dbReference>
<keyword evidence="6" id="KW-0175">Coiled coil</keyword>
<evidence type="ECO:0000313" key="8">
    <source>
        <dbReference type="EMBL" id="KFM82173.1"/>
    </source>
</evidence>
<dbReference type="OrthoDB" id="6415945at2759"/>
<evidence type="ECO:0000313" key="9">
    <source>
        <dbReference type="Proteomes" id="UP000054359"/>
    </source>
</evidence>
<keyword evidence="9" id="KW-1185">Reference proteome</keyword>
<keyword evidence="3 7" id="KW-0812">Transmembrane</keyword>
<feature type="transmembrane region" description="Helical" evidence="7">
    <location>
        <begin position="27"/>
        <end position="47"/>
    </location>
</feature>
<evidence type="ECO:0000256" key="6">
    <source>
        <dbReference type="SAM" id="Coils"/>
    </source>
</evidence>
<evidence type="ECO:0000256" key="7">
    <source>
        <dbReference type="SAM" id="Phobius"/>
    </source>
</evidence>
<sequence length="545" mass="61350">MAFSGGCVGSFLFPALLEWLLFEYGMQGTFLIIGAIIMHVIPAAMVLKTAPWLKDKTAENPIEHVNLENEAGLSKCNSNKAYDDQIQVNGKTNLTNGGIISPPEEKPLEITKDDSKHFEVDIDYSYLRRHKDLVLKLLEMTVLPETVLAEVSDDGKNHCKSLEEECILEDMERLYRKLEAAQNKNRILDLTHYKNGTIKYECDFEDSSLWKKSQSFTSGKKISNDSGTSSIYKIQSVPQFTAPKESSRNIFMRLLKLQSCNDDQILSVFLHENHSEVLQLTTELRKIYILLNQMENIGHLKPNGENSTNSHLSNGNSDIIETPIKTTNQPSNSFWIHIKTAFKLHSNPIFLLICLCRAVHFITFITVVTTVVDFAMDKGLQEADGKYVIAALSLGDLVGRLGLGWLTDRGYISLIKYMFFVMIIQGASTASLPLMYAKSTFLPAIAIFAMLQGSVFVRHPILISNYMGKHEQSIAMGCINFFSGFLGFAIPSYIGYFRDTIGSYDNIFYINGAIGTFIGLLWGFEPYFRRYCPQNAEKNNSIESV</sequence>
<protein>
    <submittedName>
        <fullName evidence="8">Monocarboxylate transporter 12</fullName>
    </submittedName>
</protein>
<feature type="non-terminal residue" evidence="8">
    <location>
        <position position="545"/>
    </location>
</feature>
<comment type="subcellular location">
    <subcellularLocation>
        <location evidence="1">Membrane</location>
        <topology evidence="1">Multi-pass membrane protein</topology>
    </subcellularLocation>
</comment>
<evidence type="ECO:0000256" key="3">
    <source>
        <dbReference type="ARBA" id="ARBA00022692"/>
    </source>
</evidence>
<organism evidence="8 9">
    <name type="scientific">Stegodyphus mimosarum</name>
    <name type="common">African social velvet spider</name>
    <dbReference type="NCBI Taxonomy" id="407821"/>
    <lineage>
        <taxon>Eukaryota</taxon>
        <taxon>Metazoa</taxon>
        <taxon>Ecdysozoa</taxon>
        <taxon>Arthropoda</taxon>
        <taxon>Chelicerata</taxon>
        <taxon>Arachnida</taxon>
        <taxon>Araneae</taxon>
        <taxon>Araneomorphae</taxon>
        <taxon>Entelegynae</taxon>
        <taxon>Eresoidea</taxon>
        <taxon>Eresidae</taxon>
        <taxon>Stegodyphus</taxon>
    </lineage>
</organism>
<dbReference type="OMA" id="QMENIGH"/>
<dbReference type="GO" id="GO:0016020">
    <property type="term" value="C:membrane"/>
    <property type="evidence" value="ECO:0007669"/>
    <property type="project" value="UniProtKB-SubCell"/>
</dbReference>
<dbReference type="EMBL" id="KK122188">
    <property type="protein sequence ID" value="KFM82173.1"/>
    <property type="molecule type" value="Genomic_DNA"/>
</dbReference>
<dbReference type="Gene3D" id="1.20.1250.20">
    <property type="entry name" value="MFS general substrate transporter like domains"/>
    <property type="match status" value="1"/>
</dbReference>
<evidence type="ECO:0000256" key="5">
    <source>
        <dbReference type="ARBA" id="ARBA00023136"/>
    </source>
</evidence>
<gene>
    <name evidence="8" type="ORF">X975_03535</name>
</gene>
<feature type="transmembrane region" description="Helical" evidence="7">
    <location>
        <begin position="414"/>
        <end position="435"/>
    </location>
</feature>
<accession>A0A087UXT4</accession>
<dbReference type="SUPFAM" id="SSF103473">
    <property type="entry name" value="MFS general substrate transporter"/>
    <property type="match status" value="1"/>
</dbReference>
<dbReference type="PANTHER" id="PTHR43385:SF1">
    <property type="entry name" value="RIBOFLAVIN TRANSPORTER RIBJ"/>
    <property type="match status" value="1"/>
</dbReference>
<keyword evidence="5 7" id="KW-0472">Membrane</keyword>
<evidence type="ECO:0000256" key="4">
    <source>
        <dbReference type="ARBA" id="ARBA00022989"/>
    </source>
</evidence>
<evidence type="ECO:0000256" key="1">
    <source>
        <dbReference type="ARBA" id="ARBA00004141"/>
    </source>
</evidence>
<keyword evidence="2" id="KW-0813">Transport</keyword>
<feature type="transmembrane region" description="Helical" evidence="7">
    <location>
        <begin position="387"/>
        <end position="407"/>
    </location>
</feature>
<dbReference type="InterPro" id="IPR052983">
    <property type="entry name" value="MFS_Riboflavin_Transporter"/>
</dbReference>